<organism evidence="1 2">
    <name type="scientific">Phaeocystis globosa virus PgV-16T</name>
    <dbReference type="NCBI Taxonomy" id="3071227"/>
    <lineage>
        <taxon>Viruses</taxon>
        <taxon>Varidnaviria</taxon>
        <taxon>Bamfordvirae</taxon>
        <taxon>Nucleocytoviricota</taxon>
        <taxon>Megaviricetes</taxon>
        <taxon>Imitervirales</taxon>
        <taxon>Mesomimiviridae</taxon>
        <taxon>Tethysvirus</taxon>
        <taxon>Tethysvirus hollandense</taxon>
    </lineage>
</organism>
<accession>A0AC59EWP6</accession>
<sequence>MPSRAASTTAGKIKSTSSAGIAQMLANDNTVIPGFTGNIDDLIEKYLEDNKGQIFDTFDDLSINGTLEIGTDLAIGDASNDLHQVLQFVSTKGSNGVDQVIQDTVYESISGGSISFSAKSPNARYELSISLNYLTSTYVNTLLRFGLFYFTTQNSLSIPANTITKLIGEYTYGSENATFESGVFSKTVFVDISHATDDTIVFFVKAKIQTDAIGNDTDFSYINLGNDLKPKIIQTISGNIITIAEYNNFF</sequence>
<dbReference type="EMBL" id="KC662249">
    <property type="protein sequence ID" value="AGM15368.1"/>
    <property type="molecule type" value="Genomic_DNA"/>
</dbReference>
<protein>
    <submittedName>
        <fullName evidence="1">Uncharacterized protein</fullName>
    </submittedName>
</protein>
<keyword evidence="2" id="KW-1185">Reference proteome</keyword>
<gene>
    <name evidence="1" type="ORF">PGCG_00056</name>
</gene>
<proteinExistence type="predicted"/>
<dbReference type="Proteomes" id="UP000204225">
    <property type="component" value="Segment"/>
</dbReference>
<evidence type="ECO:0000313" key="2">
    <source>
        <dbReference type="Proteomes" id="UP000204225"/>
    </source>
</evidence>
<reference evidence="1 2" key="1">
    <citation type="journal article" date="2013" name="Proc. Natl. Acad. Sci. U.S.A.">
        <title>Genome of Phaeocystis globosa virus PgV-16T highlights the common ancestry of the largest known DNA viruses infecting eukaryotes.</title>
        <authorList>
            <person name="Santini S."/>
            <person name="Jeudy S."/>
            <person name="Bartoli J."/>
            <person name="Poirot O."/>
            <person name="Lescot M."/>
            <person name="Abergel C."/>
            <person name="Barbe V."/>
            <person name="Wommack K.E."/>
            <person name="Noordeloos A.A."/>
            <person name="Brussaard C.P."/>
            <person name="Claverie J.M."/>
        </authorList>
    </citation>
    <scope>NUCLEOTIDE SEQUENCE [LARGE SCALE GENOMIC DNA]</scope>
    <source>
        <strain evidence="1 2">16T</strain>
    </source>
</reference>
<name>A0AC59EWP6_9VIRU</name>
<evidence type="ECO:0000313" key="1">
    <source>
        <dbReference type="EMBL" id="AGM15368.1"/>
    </source>
</evidence>